<reference evidence="1 2" key="3">
    <citation type="submission" date="2019-11" db="EMBL/GenBank/DDBJ databases">
        <title>A de novo genome assembly of a pear dwarfing rootstock.</title>
        <authorList>
            <person name="Wang F."/>
            <person name="Wang J."/>
            <person name="Li S."/>
            <person name="Zhang Y."/>
            <person name="Fang M."/>
            <person name="Ma L."/>
            <person name="Zhao Y."/>
            <person name="Jiang S."/>
        </authorList>
    </citation>
    <scope>NUCLEOTIDE SEQUENCE [LARGE SCALE GENOMIC DNA]</scope>
    <source>
        <strain evidence="1">S2</strain>
        <tissue evidence="1">Leaf</tissue>
    </source>
</reference>
<evidence type="ECO:0000313" key="1">
    <source>
        <dbReference type="EMBL" id="KAB2607838.1"/>
    </source>
</evidence>
<protein>
    <submittedName>
        <fullName evidence="1">Uncharacterized protein</fullName>
    </submittedName>
</protein>
<keyword evidence="2" id="KW-1185">Reference proteome</keyword>
<evidence type="ECO:0000313" key="2">
    <source>
        <dbReference type="Proteomes" id="UP000327157"/>
    </source>
</evidence>
<organism evidence="1 2">
    <name type="scientific">Pyrus ussuriensis x Pyrus communis</name>
    <dbReference type="NCBI Taxonomy" id="2448454"/>
    <lineage>
        <taxon>Eukaryota</taxon>
        <taxon>Viridiplantae</taxon>
        <taxon>Streptophyta</taxon>
        <taxon>Embryophyta</taxon>
        <taxon>Tracheophyta</taxon>
        <taxon>Spermatophyta</taxon>
        <taxon>Magnoliopsida</taxon>
        <taxon>eudicotyledons</taxon>
        <taxon>Gunneridae</taxon>
        <taxon>Pentapetalae</taxon>
        <taxon>rosids</taxon>
        <taxon>fabids</taxon>
        <taxon>Rosales</taxon>
        <taxon>Rosaceae</taxon>
        <taxon>Amygdaloideae</taxon>
        <taxon>Maleae</taxon>
        <taxon>Pyrus</taxon>
    </lineage>
</organism>
<dbReference type="OrthoDB" id="1429008at2759"/>
<reference evidence="1 2" key="1">
    <citation type="submission" date="2019-09" db="EMBL/GenBank/DDBJ databases">
        <authorList>
            <person name="Ou C."/>
        </authorList>
    </citation>
    <scope>NUCLEOTIDE SEQUENCE [LARGE SCALE GENOMIC DNA]</scope>
    <source>
        <strain evidence="1">S2</strain>
        <tissue evidence="1">Leaf</tissue>
    </source>
</reference>
<dbReference type="Proteomes" id="UP000327157">
    <property type="component" value="Chromosome 14"/>
</dbReference>
<gene>
    <name evidence="1" type="ORF">D8674_011006</name>
</gene>
<sequence>MGCCEPTLTKQIRSLDDGTDAMEQMQLLKPANVEKQVDWDKFVKHRCSPKFAAISEKFKRLKSFHTLLHVMSRKGYARLEDELRSKGIPEEDLNRVKSLDSYSYNVIRKVHQRLMMVLDILQKLVLVGVCGQVDYPPKYLSAIQRRYNVMEEVHKKLTMLLDKLPKLVPRYTRKSTK</sequence>
<comment type="caution">
    <text evidence="1">The sequence shown here is derived from an EMBL/GenBank/DDBJ whole genome shotgun (WGS) entry which is preliminary data.</text>
</comment>
<dbReference type="AlphaFoldDB" id="A0A5N5FXH2"/>
<dbReference type="EMBL" id="SMOL01000553">
    <property type="protein sequence ID" value="KAB2607838.1"/>
    <property type="molecule type" value="Genomic_DNA"/>
</dbReference>
<accession>A0A5N5FXH2</accession>
<proteinExistence type="predicted"/>
<reference evidence="2" key="2">
    <citation type="submission" date="2019-10" db="EMBL/GenBank/DDBJ databases">
        <title>A de novo genome assembly of a pear dwarfing rootstock.</title>
        <authorList>
            <person name="Wang F."/>
            <person name="Wang J."/>
            <person name="Li S."/>
            <person name="Zhang Y."/>
            <person name="Fang M."/>
            <person name="Ma L."/>
            <person name="Zhao Y."/>
            <person name="Jiang S."/>
        </authorList>
    </citation>
    <scope>NUCLEOTIDE SEQUENCE [LARGE SCALE GENOMIC DNA]</scope>
</reference>
<name>A0A5N5FXH2_9ROSA</name>